<dbReference type="GO" id="GO:0046872">
    <property type="term" value="F:metal ion binding"/>
    <property type="evidence" value="ECO:0007669"/>
    <property type="project" value="UniProtKB-KW"/>
</dbReference>
<dbReference type="SUPFAM" id="SSF88723">
    <property type="entry name" value="PIN domain-like"/>
    <property type="match status" value="1"/>
</dbReference>
<gene>
    <name evidence="9" type="ORF">GV68_22975</name>
</gene>
<dbReference type="InterPro" id="IPR002716">
    <property type="entry name" value="PIN_dom"/>
</dbReference>
<dbReference type="CDD" id="cd09854">
    <property type="entry name" value="PIN_VapC-like"/>
    <property type="match status" value="1"/>
</dbReference>
<evidence type="ECO:0000256" key="2">
    <source>
        <dbReference type="ARBA" id="ARBA00022649"/>
    </source>
</evidence>
<dbReference type="PANTHER" id="PTHR33653:SF1">
    <property type="entry name" value="RIBONUCLEASE VAPC2"/>
    <property type="match status" value="1"/>
</dbReference>
<evidence type="ECO:0000256" key="7">
    <source>
        <dbReference type="ARBA" id="ARBA00038093"/>
    </source>
</evidence>
<sequence length="137" mass="15366">MAVLVDTNVLVDIAVRDPVWLEWSRNALSRLAGHVPLTINPIIYAEFSVRYDDIDEVEALLPSDEFRRESLPWAAAFAAGAAFRLYRKAGGGRERVLPDFLIGAHALIRGHSILTRDPKGYRTYFPDVPLITPETHP</sequence>
<dbReference type="Pfam" id="PF01850">
    <property type="entry name" value="PIN"/>
    <property type="match status" value="1"/>
</dbReference>
<evidence type="ECO:0000313" key="10">
    <source>
        <dbReference type="Proteomes" id="UP000052167"/>
    </source>
</evidence>
<accession>A0A922P2N0</accession>
<evidence type="ECO:0000256" key="5">
    <source>
        <dbReference type="ARBA" id="ARBA00022801"/>
    </source>
</evidence>
<dbReference type="GO" id="GO:0004518">
    <property type="term" value="F:nuclease activity"/>
    <property type="evidence" value="ECO:0007669"/>
    <property type="project" value="UniProtKB-KW"/>
</dbReference>
<keyword evidence="4" id="KW-0479">Metal-binding</keyword>
<proteinExistence type="inferred from homology"/>
<comment type="caution">
    <text evidence="9">The sequence shown here is derived from an EMBL/GenBank/DDBJ whole genome shotgun (WGS) entry which is preliminary data.</text>
</comment>
<comment type="cofactor">
    <cofactor evidence="1">
        <name>Mg(2+)</name>
        <dbReference type="ChEBI" id="CHEBI:18420"/>
    </cofactor>
</comment>
<evidence type="ECO:0000256" key="4">
    <source>
        <dbReference type="ARBA" id="ARBA00022723"/>
    </source>
</evidence>
<evidence type="ECO:0000259" key="8">
    <source>
        <dbReference type="Pfam" id="PF01850"/>
    </source>
</evidence>
<keyword evidence="9" id="KW-0238">DNA-binding</keyword>
<evidence type="ECO:0000256" key="6">
    <source>
        <dbReference type="ARBA" id="ARBA00022842"/>
    </source>
</evidence>
<dbReference type="PANTHER" id="PTHR33653">
    <property type="entry name" value="RIBONUCLEASE VAPC2"/>
    <property type="match status" value="1"/>
</dbReference>
<dbReference type="GO" id="GO:0016787">
    <property type="term" value="F:hydrolase activity"/>
    <property type="evidence" value="ECO:0007669"/>
    <property type="project" value="UniProtKB-KW"/>
</dbReference>
<keyword evidence="2" id="KW-1277">Toxin-antitoxin system</keyword>
<comment type="similarity">
    <text evidence="7">Belongs to the PINc/VapC protein family.</text>
</comment>
<dbReference type="Proteomes" id="UP000052167">
    <property type="component" value="Unassembled WGS sequence"/>
</dbReference>
<dbReference type="InterPro" id="IPR029060">
    <property type="entry name" value="PIN-like_dom_sf"/>
</dbReference>
<evidence type="ECO:0000313" key="9">
    <source>
        <dbReference type="EMBL" id="KEQ09711.1"/>
    </source>
</evidence>
<protein>
    <submittedName>
        <fullName evidence="9">DNA-binding protein</fullName>
    </submittedName>
</protein>
<keyword evidence="5" id="KW-0378">Hydrolase</keyword>
<keyword evidence="10" id="KW-1185">Reference proteome</keyword>
<feature type="domain" description="PIN" evidence="8">
    <location>
        <begin position="3"/>
        <end position="124"/>
    </location>
</feature>
<evidence type="ECO:0000256" key="3">
    <source>
        <dbReference type="ARBA" id="ARBA00022722"/>
    </source>
</evidence>
<dbReference type="InterPro" id="IPR050556">
    <property type="entry name" value="Type_II_TA_system_RNase"/>
</dbReference>
<dbReference type="EMBL" id="JOKJ01000006">
    <property type="protein sequence ID" value="KEQ09711.1"/>
    <property type="molecule type" value="Genomic_DNA"/>
</dbReference>
<dbReference type="GO" id="GO:0003677">
    <property type="term" value="F:DNA binding"/>
    <property type="evidence" value="ECO:0007669"/>
    <property type="project" value="UniProtKB-KW"/>
</dbReference>
<organism evidence="9 10">
    <name type="scientific">Pseudorhizobium pelagicum</name>
    <dbReference type="NCBI Taxonomy" id="1509405"/>
    <lineage>
        <taxon>Bacteria</taxon>
        <taxon>Pseudomonadati</taxon>
        <taxon>Pseudomonadota</taxon>
        <taxon>Alphaproteobacteria</taxon>
        <taxon>Hyphomicrobiales</taxon>
        <taxon>Rhizobiaceae</taxon>
        <taxon>Rhizobium/Agrobacterium group</taxon>
        <taxon>Pseudorhizobium</taxon>
    </lineage>
</organism>
<evidence type="ECO:0000256" key="1">
    <source>
        <dbReference type="ARBA" id="ARBA00001946"/>
    </source>
</evidence>
<name>A0A922P2N0_9HYPH</name>
<keyword evidence="3" id="KW-0540">Nuclease</keyword>
<dbReference type="RefSeq" id="WP_029616777.1">
    <property type="nucleotide sequence ID" value="NZ_CAJXID010000009.1"/>
</dbReference>
<dbReference type="AlphaFoldDB" id="A0A922P2N0"/>
<keyword evidence="6" id="KW-0460">Magnesium</keyword>
<dbReference type="OrthoDB" id="9800524at2"/>
<dbReference type="Gene3D" id="3.40.50.1010">
    <property type="entry name" value="5'-nuclease"/>
    <property type="match status" value="1"/>
</dbReference>
<reference evidence="9 10" key="1">
    <citation type="submission" date="2014-06" db="EMBL/GenBank/DDBJ databases">
        <title>Rhizobium pelagicum/R2-400B4.</title>
        <authorList>
            <person name="Kimes N.E."/>
            <person name="Lopez-Perez M."/>
        </authorList>
    </citation>
    <scope>NUCLEOTIDE SEQUENCE [LARGE SCALE GENOMIC DNA]</scope>
    <source>
        <strain evidence="9 10">R2-400B4</strain>
    </source>
</reference>